<dbReference type="SUPFAM" id="SSF53383">
    <property type="entry name" value="PLP-dependent transferases"/>
    <property type="match status" value="1"/>
</dbReference>
<evidence type="ECO:0000259" key="2">
    <source>
        <dbReference type="Pfam" id="PF00266"/>
    </source>
</evidence>
<keyword evidence="3" id="KW-0808">Transferase</keyword>
<dbReference type="Proteomes" id="UP000326565">
    <property type="component" value="Unassembled WGS sequence"/>
</dbReference>
<name>A0A5N5XEN3_9EURO</name>
<evidence type="ECO:0000313" key="3">
    <source>
        <dbReference type="EMBL" id="KAB8077600.1"/>
    </source>
</evidence>
<dbReference type="InterPro" id="IPR000192">
    <property type="entry name" value="Aminotrans_V_dom"/>
</dbReference>
<organism evidence="3 4">
    <name type="scientific">Aspergillus leporis</name>
    <dbReference type="NCBI Taxonomy" id="41062"/>
    <lineage>
        <taxon>Eukaryota</taxon>
        <taxon>Fungi</taxon>
        <taxon>Dikarya</taxon>
        <taxon>Ascomycota</taxon>
        <taxon>Pezizomycotina</taxon>
        <taxon>Eurotiomycetes</taxon>
        <taxon>Eurotiomycetidae</taxon>
        <taxon>Eurotiales</taxon>
        <taxon>Aspergillaceae</taxon>
        <taxon>Aspergillus</taxon>
        <taxon>Aspergillus subgen. Circumdati</taxon>
    </lineage>
</organism>
<dbReference type="Pfam" id="PF00266">
    <property type="entry name" value="Aminotran_5"/>
    <property type="match status" value="1"/>
</dbReference>
<proteinExistence type="predicted"/>
<keyword evidence="1" id="KW-0663">Pyridoxal phosphate</keyword>
<evidence type="ECO:0000256" key="1">
    <source>
        <dbReference type="ARBA" id="ARBA00022898"/>
    </source>
</evidence>
<dbReference type="PANTHER" id="PTHR43092:SF2">
    <property type="entry name" value="HERCYNYLCYSTEINE SULFOXIDE LYASE"/>
    <property type="match status" value="1"/>
</dbReference>
<gene>
    <name evidence="3" type="ORF">BDV29DRAFT_167841</name>
</gene>
<evidence type="ECO:0000313" key="4">
    <source>
        <dbReference type="Proteomes" id="UP000326565"/>
    </source>
</evidence>
<sequence>MAMAAPSYDLTPLGAPMLKHFLFSSKYKNLNHGSFGTYPAQVKHALRKYQDEIEATPDPFIRYTHGELLDESRIATAEILNVPVQEVVFVKNATTGVNTVLRNLTYNGGDVIIYFTTIYGAIEKTITSLTETTPLQARKVEYTCPISHQTLVQKFRDVIQEARSEGLNVKVAVFDTVTSLPGMRFPFEELTRVCRDEGIFSVIDGAHGIGHIPLDLNELRPDFFTSNLHKWLYVPRGCAVLYVPMRHQHLIRTTLPTSWGFVADPTSSQADKPNILTPVGSKRSAFEELFQFVATSDDAAYLTVPDAIRFRTEVCGGHDTIYRYLEQLANEGGDIVAAALGTDVLQEPDLRSGETSQIRRCAMSTIRLPIAVQKPNDQKSSSAYHPVAAEDVSKVVHFLQVTLKDEFGTFVPVFQHGDWLWTRLSAQVYLEKKDFEWLGEVLKELVERVGKGEYQINA</sequence>
<dbReference type="EMBL" id="ML732166">
    <property type="protein sequence ID" value="KAB8077600.1"/>
    <property type="molecule type" value="Genomic_DNA"/>
</dbReference>
<dbReference type="OrthoDB" id="5978656at2759"/>
<keyword evidence="4" id="KW-1185">Reference proteome</keyword>
<reference evidence="3 4" key="1">
    <citation type="submission" date="2019-04" db="EMBL/GenBank/DDBJ databases">
        <title>Friends and foes A comparative genomics study of 23 Aspergillus species from section Flavi.</title>
        <authorList>
            <consortium name="DOE Joint Genome Institute"/>
            <person name="Kjaerbolling I."/>
            <person name="Vesth T."/>
            <person name="Frisvad J.C."/>
            <person name="Nybo J.L."/>
            <person name="Theobald S."/>
            <person name="Kildgaard S."/>
            <person name="Isbrandt T."/>
            <person name="Kuo A."/>
            <person name="Sato A."/>
            <person name="Lyhne E.K."/>
            <person name="Kogle M.E."/>
            <person name="Wiebenga A."/>
            <person name="Kun R.S."/>
            <person name="Lubbers R.J."/>
            <person name="Makela M.R."/>
            <person name="Barry K."/>
            <person name="Chovatia M."/>
            <person name="Clum A."/>
            <person name="Daum C."/>
            <person name="Haridas S."/>
            <person name="He G."/>
            <person name="LaButti K."/>
            <person name="Lipzen A."/>
            <person name="Mondo S."/>
            <person name="Riley R."/>
            <person name="Salamov A."/>
            <person name="Simmons B.A."/>
            <person name="Magnuson J.K."/>
            <person name="Henrissat B."/>
            <person name="Mortensen U.H."/>
            <person name="Larsen T.O."/>
            <person name="Devries R.P."/>
            <person name="Grigoriev I.V."/>
            <person name="Machida M."/>
            <person name="Baker S.E."/>
            <person name="Andersen M.R."/>
        </authorList>
    </citation>
    <scope>NUCLEOTIDE SEQUENCE [LARGE SCALE GENOMIC DNA]</scope>
    <source>
        <strain evidence="3 4">CBS 151.66</strain>
    </source>
</reference>
<accession>A0A5N5XEN3</accession>
<dbReference type="InterPro" id="IPR015421">
    <property type="entry name" value="PyrdxlP-dep_Trfase_major"/>
</dbReference>
<dbReference type="GO" id="GO:0016740">
    <property type="term" value="F:transferase activity"/>
    <property type="evidence" value="ECO:0007669"/>
    <property type="project" value="UniProtKB-KW"/>
</dbReference>
<dbReference type="PANTHER" id="PTHR43092">
    <property type="entry name" value="L-CYSTEINE DESULFHYDRASE"/>
    <property type="match status" value="1"/>
</dbReference>
<protein>
    <submittedName>
        <fullName evidence="3">Pyridoxal phosphate-dependent transferase</fullName>
    </submittedName>
</protein>
<dbReference type="AlphaFoldDB" id="A0A5N5XEN3"/>
<dbReference type="Gene3D" id="3.40.640.10">
    <property type="entry name" value="Type I PLP-dependent aspartate aminotransferase-like (Major domain)"/>
    <property type="match status" value="1"/>
</dbReference>
<dbReference type="InterPro" id="IPR015424">
    <property type="entry name" value="PyrdxlP-dep_Trfase"/>
</dbReference>
<feature type="domain" description="Aminotransferase class V" evidence="2">
    <location>
        <begin position="66"/>
        <end position="251"/>
    </location>
</feature>